<evidence type="ECO:0000313" key="2">
    <source>
        <dbReference type="Proteomes" id="UP000828390"/>
    </source>
</evidence>
<dbReference type="EMBL" id="JAIWYP010000005">
    <property type="protein sequence ID" value="KAH3829343.1"/>
    <property type="molecule type" value="Genomic_DNA"/>
</dbReference>
<protein>
    <submittedName>
        <fullName evidence="1">Uncharacterized protein</fullName>
    </submittedName>
</protein>
<accession>A0A9D4H685</accession>
<name>A0A9D4H685_DREPO</name>
<keyword evidence="2" id="KW-1185">Reference proteome</keyword>
<dbReference type="AlphaFoldDB" id="A0A9D4H685"/>
<dbReference type="Proteomes" id="UP000828390">
    <property type="component" value="Unassembled WGS sequence"/>
</dbReference>
<sequence>MLKKTKSTNAGFRLTGPSVRIQTDISTVCRSRECHCGELANKHAHQRKRVLVGLFFLRKITSPPVDPGRGCFHVFRAMEPLVVFACVDTLNAVAYSLSADGRTDGARPGRFARIQTGVSLERTVLGGWPTVPLIVVVYIHTCNNFIVYMLAILNQTGVSLQRTAGAVRLYVVGLRCR</sequence>
<reference evidence="1" key="2">
    <citation type="submission" date="2020-11" db="EMBL/GenBank/DDBJ databases">
        <authorList>
            <person name="McCartney M.A."/>
            <person name="Auch B."/>
            <person name="Kono T."/>
            <person name="Mallez S."/>
            <person name="Becker A."/>
            <person name="Gohl D.M."/>
            <person name="Silverstein K.A.T."/>
            <person name="Koren S."/>
            <person name="Bechman K.B."/>
            <person name="Herman A."/>
            <person name="Abrahante J.E."/>
            <person name="Garbe J."/>
        </authorList>
    </citation>
    <scope>NUCLEOTIDE SEQUENCE</scope>
    <source>
        <strain evidence="1">Duluth1</strain>
        <tissue evidence="1">Whole animal</tissue>
    </source>
</reference>
<evidence type="ECO:0000313" key="1">
    <source>
        <dbReference type="EMBL" id="KAH3829343.1"/>
    </source>
</evidence>
<gene>
    <name evidence="1" type="ORF">DPMN_131339</name>
</gene>
<comment type="caution">
    <text evidence="1">The sequence shown here is derived from an EMBL/GenBank/DDBJ whole genome shotgun (WGS) entry which is preliminary data.</text>
</comment>
<proteinExistence type="predicted"/>
<organism evidence="1 2">
    <name type="scientific">Dreissena polymorpha</name>
    <name type="common">Zebra mussel</name>
    <name type="synonym">Mytilus polymorpha</name>
    <dbReference type="NCBI Taxonomy" id="45954"/>
    <lineage>
        <taxon>Eukaryota</taxon>
        <taxon>Metazoa</taxon>
        <taxon>Spiralia</taxon>
        <taxon>Lophotrochozoa</taxon>
        <taxon>Mollusca</taxon>
        <taxon>Bivalvia</taxon>
        <taxon>Autobranchia</taxon>
        <taxon>Heteroconchia</taxon>
        <taxon>Euheterodonta</taxon>
        <taxon>Imparidentia</taxon>
        <taxon>Neoheterodontei</taxon>
        <taxon>Myida</taxon>
        <taxon>Dreissenoidea</taxon>
        <taxon>Dreissenidae</taxon>
        <taxon>Dreissena</taxon>
    </lineage>
</organism>
<reference evidence="1" key="1">
    <citation type="journal article" date="2019" name="bioRxiv">
        <title>The Genome of the Zebra Mussel, Dreissena polymorpha: A Resource for Invasive Species Research.</title>
        <authorList>
            <person name="McCartney M.A."/>
            <person name="Auch B."/>
            <person name="Kono T."/>
            <person name="Mallez S."/>
            <person name="Zhang Y."/>
            <person name="Obille A."/>
            <person name="Becker A."/>
            <person name="Abrahante J.E."/>
            <person name="Garbe J."/>
            <person name="Badalamenti J.P."/>
            <person name="Herman A."/>
            <person name="Mangelson H."/>
            <person name="Liachko I."/>
            <person name="Sullivan S."/>
            <person name="Sone E.D."/>
            <person name="Koren S."/>
            <person name="Silverstein K.A.T."/>
            <person name="Beckman K.B."/>
            <person name="Gohl D.M."/>
        </authorList>
    </citation>
    <scope>NUCLEOTIDE SEQUENCE</scope>
    <source>
        <strain evidence="1">Duluth1</strain>
        <tissue evidence="1">Whole animal</tissue>
    </source>
</reference>